<name>A0A4U9UPG8_9SPHI</name>
<gene>
    <name evidence="1" type="ORF">NCTC11429_01426</name>
</gene>
<sequence length="44" mass="5283">MINYVCSGDIIGTFYKHLNIRKIIDIILLLNYVARQKYLNRVRK</sequence>
<evidence type="ECO:0000313" key="2">
    <source>
        <dbReference type="Proteomes" id="UP000308196"/>
    </source>
</evidence>
<organism evidence="1 2">
    <name type="scientific">Sphingobacterium thalpophilum</name>
    <dbReference type="NCBI Taxonomy" id="259"/>
    <lineage>
        <taxon>Bacteria</taxon>
        <taxon>Pseudomonadati</taxon>
        <taxon>Bacteroidota</taxon>
        <taxon>Sphingobacteriia</taxon>
        <taxon>Sphingobacteriales</taxon>
        <taxon>Sphingobacteriaceae</taxon>
        <taxon>Sphingobacterium</taxon>
    </lineage>
</organism>
<dbReference type="KEGG" id="stha:NCTC11429_01426"/>
<evidence type="ECO:0000313" key="1">
    <source>
        <dbReference type="EMBL" id="VTR34983.1"/>
    </source>
</evidence>
<dbReference type="AlphaFoldDB" id="A0A4U9UPG8"/>
<accession>A0A4U9UPG8</accession>
<dbReference type="EMBL" id="LR590484">
    <property type="protein sequence ID" value="VTR34983.1"/>
    <property type="molecule type" value="Genomic_DNA"/>
</dbReference>
<proteinExistence type="predicted"/>
<reference evidence="1 2" key="1">
    <citation type="submission" date="2019-05" db="EMBL/GenBank/DDBJ databases">
        <authorList>
            <consortium name="Pathogen Informatics"/>
        </authorList>
    </citation>
    <scope>NUCLEOTIDE SEQUENCE [LARGE SCALE GENOMIC DNA]</scope>
    <source>
        <strain evidence="1 2">NCTC11429</strain>
    </source>
</reference>
<protein>
    <submittedName>
        <fullName evidence="1">Uncharacterized protein</fullName>
    </submittedName>
</protein>
<dbReference type="Proteomes" id="UP000308196">
    <property type="component" value="Chromosome"/>
</dbReference>